<organism evidence="2 3">
    <name type="scientific">Burkholderia singularis</name>
    <dbReference type="NCBI Taxonomy" id="1503053"/>
    <lineage>
        <taxon>Bacteria</taxon>
        <taxon>Pseudomonadati</taxon>
        <taxon>Pseudomonadota</taxon>
        <taxon>Betaproteobacteria</taxon>
        <taxon>Burkholderiales</taxon>
        <taxon>Burkholderiaceae</taxon>
        <taxon>Burkholderia</taxon>
        <taxon>pseudomallei group</taxon>
    </lineage>
</organism>
<dbReference type="AlphaFoldDB" id="A0A238H039"/>
<proteinExistence type="predicted"/>
<gene>
    <name evidence="2" type="ORF">BSIN_1876</name>
</gene>
<accession>A0A238H039</accession>
<dbReference type="Proteomes" id="UP000198460">
    <property type="component" value="Unassembled WGS sequence"/>
</dbReference>
<evidence type="ECO:0000313" key="3">
    <source>
        <dbReference type="Proteomes" id="UP000198460"/>
    </source>
</evidence>
<sequence length="123" mass="12279">MVVAVEETATAEGKSASGESGVRRRRGGAAGSVWLAAAAAASAAAVPIATHAQIVPTPGGATQVIQTPNGLPQVNIARPSDAGVSVNTYTKFDVQKAVAIVNNSAGMVQTQQAGWIVSTRSAP</sequence>
<evidence type="ECO:0000256" key="1">
    <source>
        <dbReference type="SAM" id="MobiDB-lite"/>
    </source>
</evidence>
<dbReference type="InterPro" id="IPR011050">
    <property type="entry name" value="Pectin_lyase_fold/virulence"/>
</dbReference>
<feature type="region of interest" description="Disordered" evidence="1">
    <location>
        <begin position="1"/>
        <end position="25"/>
    </location>
</feature>
<protein>
    <submittedName>
        <fullName evidence="2">Large exoproteins involved in heme utilization or adhesion</fullName>
    </submittedName>
</protein>
<evidence type="ECO:0000313" key="2">
    <source>
        <dbReference type="EMBL" id="SMF98597.1"/>
    </source>
</evidence>
<dbReference type="InterPro" id="IPR012334">
    <property type="entry name" value="Pectin_lyas_fold"/>
</dbReference>
<dbReference type="EMBL" id="FXAN01000032">
    <property type="protein sequence ID" value="SMF98597.1"/>
    <property type="molecule type" value="Genomic_DNA"/>
</dbReference>
<reference evidence="2 3" key="1">
    <citation type="submission" date="2017-04" db="EMBL/GenBank/DDBJ databases">
        <authorList>
            <person name="Afonso C.L."/>
            <person name="Miller P.J."/>
            <person name="Scott M.A."/>
            <person name="Spackman E."/>
            <person name="Goraichik I."/>
            <person name="Dimitrov K.M."/>
            <person name="Suarez D.L."/>
            <person name="Swayne D.E."/>
        </authorList>
    </citation>
    <scope>NUCLEOTIDE SEQUENCE [LARGE SCALE GENOMIC DNA]</scope>
    <source>
        <strain evidence="2">LMG 28154</strain>
    </source>
</reference>
<name>A0A238H039_9BURK</name>
<dbReference type="Gene3D" id="2.160.20.10">
    <property type="entry name" value="Single-stranded right-handed beta-helix, Pectin lyase-like"/>
    <property type="match status" value="1"/>
</dbReference>
<dbReference type="SUPFAM" id="SSF51126">
    <property type="entry name" value="Pectin lyase-like"/>
    <property type="match status" value="1"/>
</dbReference>